<dbReference type="AlphaFoldDB" id="A0AAD5SKX5"/>
<organism evidence="1 2">
    <name type="scientific">Physocladia obscura</name>
    <dbReference type="NCBI Taxonomy" id="109957"/>
    <lineage>
        <taxon>Eukaryota</taxon>
        <taxon>Fungi</taxon>
        <taxon>Fungi incertae sedis</taxon>
        <taxon>Chytridiomycota</taxon>
        <taxon>Chytridiomycota incertae sedis</taxon>
        <taxon>Chytridiomycetes</taxon>
        <taxon>Chytridiales</taxon>
        <taxon>Chytriomycetaceae</taxon>
        <taxon>Physocladia</taxon>
    </lineage>
</organism>
<evidence type="ECO:0000313" key="2">
    <source>
        <dbReference type="Proteomes" id="UP001211907"/>
    </source>
</evidence>
<dbReference type="EMBL" id="JADGJH010006285">
    <property type="protein sequence ID" value="KAJ3077620.1"/>
    <property type="molecule type" value="Genomic_DNA"/>
</dbReference>
<protein>
    <submittedName>
        <fullName evidence="1">Uncharacterized protein</fullName>
    </submittedName>
</protein>
<feature type="non-terminal residue" evidence="1">
    <location>
        <position position="60"/>
    </location>
</feature>
<dbReference type="Proteomes" id="UP001211907">
    <property type="component" value="Unassembled WGS sequence"/>
</dbReference>
<proteinExistence type="predicted"/>
<reference evidence="1" key="1">
    <citation type="submission" date="2020-05" db="EMBL/GenBank/DDBJ databases">
        <title>Phylogenomic resolution of chytrid fungi.</title>
        <authorList>
            <person name="Stajich J.E."/>
            <person name="Amses K."/>
            <person name="Simmons R."/>
            <person name="Seto K."/>
            <person name="Myers J."/>
            <person name="Bonds A."/>
            <person name="Quandt C.A."/>
            <person name="Barry K."/>
            <person name="Liu P."/>
            <person name="Grigoriev I."/>
            <person name="Longcore J.E."/>
            <person name="James T.Y."/>
        </authorList>
    </citation>
    <scope>NUCLEOTIDE SEQUENCE</scope>
    <source>
        <strain evidence="1">JEL0513</strain>
    </source>
</reference>
<accession>A0AAD5SKX5</accession>
<name>A0AAD5SKX5_9FUNG</name>
<sequence length="60" mass="6694">MKIPKLTSQAWQTAYDTVLHKCLKENGTMTGTDVKAFCPELQDFKSSTLGSKNQDNAEED</sequence>
<keyword evidence="2" id="KW-1185">Reference proteome</keyword>
<comment type="caution">
    <text evidence="1">The sequence shown here is derived from an EMBL/GenBank/DDBJ whole genome shotgun (WGS) entry which is preliminary data.</text>
</comment>
<gene>
    <name evidence="1" type="ORF">HK100_010963</name>
</gene>
<evidence type="ECO:0000313" key="1">
    <source>
        <dbReference type="EMBL" id="KAJ3077620.1"/>
    </source>
</evidence>